<evidence type="ECO:0000313" key="3">
    <source>
        <dbReference type="WBParaSite" id="TTAC_0000573201-mRNA-1"/>
    </source>
</evidence>
<organism evidence="3">
    <name type="scientific">Hydatigena taeniaeformis</name>
    <name type="common">Feline tapeworm</name>
    <name type="synonym">Taenia taeniaeformis</name>
    <dbReference type="NCBI Taxonomy" id="6205"/>
    <lineage>
        <taxon>Eukaryota</taxon>
        <taxon>Metazoa</taxon>
        <taxon>Spiralia</taxon>
        <taxon>Lophotrochozoa</taxon>
        <taxon>Platyhelminthes</taxon>
        <taxon>Cestoda</taxon>
        <taxon>Eucestoda</taxon>
        <taxon>Cyclophyllidea</taxon>
        <taxon>Taeniidae</taxon>
        <taxon>Hydatigera</taxon>
    </lineage>
</organism>
<dbReference type="Proteomes" id="UP000274429">
    <property type="component" value="Unassembled WGS sequence"/>
</dbReference>
<keyword evidence="2" id="KW-1185">Reference proteome</keyword>
<proteinExistence type="predicted"/>
<reference evidence="1 2" key="2">
    <citation type="submission" date="2018-11" db="EMBL/GenBank/DDBJ databases">
        <authorList>
            <consortium name="Pathogen Informatics"/>
        </authorList>
    </citation>
    <scope>NUCLEOTIDE SEQUENCE [LARGE SCALE GENOMIC DNA]</scope>
</reference>
<protein>
    <submittedName>
        <fullName evidence="1 3">Uncharacterized protein</fullName>
    </submittedName>
</protein>
<reference evidence="3" key="1">
    <citation type="submission" date="2017-02" db="UniProtKB">
        <authorList>
            <consortium name="WormBaseParasite"/>
        </authorList>
    </citation>
    <scope>IDENTIFICATION</scope>
</reference>
<dbReference type="AlphaFoldDB" id="A0A0R3WY92"/>
<evidence type="ECO:0000313" key="2">
    <source>
        <dbReference type="Proteomes" id="UP000274429"/>
    </source>
</evidence>
<dbReference type="WBParaSite" id="TTAC_0000573201-mRNA-1">
    <property type="protein sequence ID" value="TTAC_0000573201-mRNA-1"/>
    <property type="gene ID" value="TTAC_0000573201"/>
</dbReference>
<accession>A0A0R3WY92</accession>
<gene>
    <name evidence="1" type="ORF">TTAC_LOCUS5719</name>
</gene>
<dbReference type="EMBL" id="UYWX01008716">
    <property type="protein sequence ID" value="VDM27522.1"/>
    <property type="molecule type" value="Genomic_DNA"/>
</dbReference>
<name>A0A0R3WY92_HYDTA</name>
<evidence type="ECO:0000313" key="1">
    <source>
        <dbReference type="EMBL" id="VDM27522.1"/>
    </source>
</evidence>
<sequence length="69" mass="7548">MPSSPRPSSHPRLLEQHNSSVTTSKVVRKVCEELHPRFWYCGTVIVGSADVASAVTCHRCLTPSLSLSL</sequence>